<reference evidence="6 7" key="1">
    <citation type="submission" date="2019-02" db="EMBL/GenBank/DDBJ databases">
        <title>Sequencing the genomes of 1000 actinobacteria strains.</title>
        <authorList>
            <person name="Klenk H.-P."/>
        </authorList>
    </citation>
    <scope>NUCLEOTIDE SEQUENCE [LARGE SCALE GENOMIC DNA]</scope>
    <source>
        <strain evidence="6 7">DSM 45779</strain>
    </source>
</reference>
<dbReference type="Proteomes" id="UP000291591">
    <property type="component" value="Unassembled WGS sequence"/>
</dbReference>
<dbReference type="PANTHER" id="PTHR43046">
    <property type="entry name" value="GDP-MANNOSE MANNOSYL HYDROLASE"/>
    <property type="match status" value="1"/>
</dbReference>
<sequence length="143" mass="15754">MADTPKHSVSVAGIVVDEDDRVLVIQRRDNAHWEPPGGILELDESPEDGVCREVFEETGVSVAVEELSGVYKNMTRGIIALVFRCRRVSGEPTVSDESRAVAWRSIGEIVDDMDPAFAIRVQDALSREVYVRCHDGVELVGSD</sequence>
<dbReference type="AlphaFoldDB" id="A0A4Q7UPS3"/>
<dbReference type="PANTHER" id="PTHR43046:SF2">
    <property type="entry name" value="8-OXO-DGTP DIPHOSPHATASE-RELATED"/>
    <property type="match status" value="1"/>
</dbReference>
<dbReference type="GO" id="GO:0016787">
    <property type="term" value="F:hydrolase activity"/>
    <property type="evidence" value="ECO:0007669"/>
    <property type="project" value="UniProtKB-KW"/>
</dbReference>
<dbReference type="InterPro" id="IPR020084">
    <property type="entry name" value="NUDIX_hydrolase_CS"/>
</dbReference>
<evidence type="ECO:0000313" key="7">
    <source>
        <dbReference type="Proteomes" id="UP000291591"/>
    </source>
</evidence>
<dbReference type="EMBL" id="SHKL01000001">
    <property type="protein sequence ID" value="RZT83722.1"/>
    <property type="molecule type" value="Genomic_DNA"/>
</dbReference>
<dbReference type="Pfam" id="PF00293">
    <property type="entry name" value="NUDIX"/>
    <property type="match status" value="1"/>
</dbReference>
<dbReference type="InterPro" id="IPR000086">
    <property type="entry name" value="NUDIX_hydrolase_dom"/>
</dbReference>
<gene>
    <name evidence="6" type="ORF">EV383_0540</name>
</gene>
<evidence type="ECO:0000256" key="1">
    <source>
        <dbReference type="ARBA" id="ARBA00001946"/>
    </source>
</evidence>
<proteinExistence type="inferred from homology"/>
<evidence type="ECO:0000256" key="3">
    <source>
        <dbReference type="ARBA" id="ARBA00022801"/>
    </source>
</evidence>
<comment type="caution">
    <text evidence="6">The sequence shown here is derived from an EMBL/GenBank/DDBJ whole genome shotgun (WGS) entry which is preliminary data.</text>
</comment>
<evidence type="ECO:0000259" key="5">
    <source>
        <dbReference type="PROSITE" id="PS51462"/>
    </source>
</evidence>
<keyword evidence="7" id="KW-1185">Reference proteome</keyword>
<feature type="domain" description="Nudix hydrolase" evidence="5">
    <location>
        <begin position="5"/>
        <end position="127"/>
    </location>
</feature>
<dbReference type="OrthoDB" id="9814308at2"/>
<comment type="cofactor">
    <cofactor evidence="1">
        <name>Mg(2+)</name>
        <dbReference type="ChEBI" id="CHEBI:18420"/>
    </cofactor>
</comment>
<accession>A0A4Q7UPS3</accession>
<evidence type="ECO:0000256" key="2">
    <source>
        <dbReference type="ARBA" id="ARBA00005582"/>
    </source>
</evidence>
<dbReference type="PROSITE" id="PS00893">
    <property type="entry name" value="NUDIX_BOX"/>
    <property type="match status" value="1"/>
</dbReference>
<dbReference type="SUPFAM" id="SSF55811">
    <property type="entry name" value="Nudix"/>
    <property type="match status" value="1"/>
</dbReference>
<dbReference type="PRINTS" id="PR00502">
    <property type="entry name" value="NUDIXFAMILY"/>
</dbReference>
<comment type="similarity">
    <text evidence="2 4">Belongs to the Nudix hydrolase family.</text>
</comment>
<dbReference type="InterPro" id="IPR020476">
    <property type="entry name" value="Nudix_hydrolase"/>
</dbReference>
<evidence type="ECO:0000313" key="6">
    <source>
        <dbReference type="EMBL" id="RZT83722.1"/>
    </source>
</evidence>
<name>A0A4Q7UPS3_PSEST</name>
<dbReference type="PROSITE" id="PS51462">
    <property type="entry name" value="NUDIX"/>
    <property type="match status" value="1"/>
</dbReference>
<protein>
    <submittedName>
        <fullName evidence="6">ADP-ribose pyrophosphatase YjhB (NUDIX family)</fullName>
    </submittedName>
</protein>
<organism evidence="6 7">
    <name type="scientific">Pseudonocardia sediminis</name>
    <dbReference type="NCBI Taxonomy" id="1397368"/>
    <lineage>
        <taxon>Bacteria</taxon>
        <taxon>Bacillati</taxon>
        <taxon>Actinomycetota</taxon>
        <taxon>Actinomycetes</taxon>
        <taxon>Pseudonocardiales</taxon>
        <taxon>Pseudonocardiaceae</taxon>
        <taxon>Pseudonocardia</taxon>
    </lineage>
</organism>
<dbReference type="Gene3D" id="3.90.79.10">
    <property type="entry name" value="Nucleoside Triphosphate Pyrophosphohydrolase"/>
    <property type="match status" value="1"/>
</dbReference>
<keyword evidence="3 4" id="KW-0378">Hydrolase</keyword>
<dbReference type="InterPro" id="IPR015797">
    <property type="entry name" value="NUDIX_hydrolase-like_dom_sf"/>
</dbReference>
<evidence type="ECO:0000256" key="4">
    <source>
        <dbReference type="RuleBase" id="RU003476"/>
    </source>
</evidence>